<comment type="subcellular location">
    <subcellularLocation>
        <location evidence="1">Membrane</location>
        <topology evidence="1">Multi-pass membrane protein</topology>
    </subcellularLocation>
</comment>
<reference evidence="8" key="1">
    <citation type="submission" date="2020-11" db="EMBL/GenBank/DDBJ databases">
        <authorList>
            <person name="Tran Van P."/>
        </authorList>
    </citation>
    <scope>NUCLEOTIDE SEQUENCE</scope>
</reference>
<evidence type="ECO:0000256" key="4">
    <source>
        <dbReference type="ARBA" id="ARBA00022729"/>
    </source>
</evidence>
<gene>
    <name evidence="8" type="ORF">OSB1V03_LOCUS3250</name>
</gene>
<dbReference type="GO" id="GO:0016020">
    <property type="term" value="C:membrane"/>
    <property type="evidence" value="ECO:0007669"/>
    <property type="project" value="UniProtKB-SubCell"/>
</dbReference>
<accession>A0A7R9KGP4</accession>
<dbReference type="EMBL" id="CAJPIZ010001284">
    <property type="protein sequence ID" value="CAG2103217.1"/>
    <property type="molecule type" value="Genomic_DNA"/>
</dbReference>
<evidence type="ECO:0000256" key="2">
    <source>
        <dbReference type="ARBA" id="ARBA00005227"/>
    </source>
</evidence>
<keyword evidence="9" id="KW-1185">Reference proteome</keyword>
<evidence type="ECO:0000256" key="5">
    <source>
        <dbReference type="ARBA" id="ARBA00022989"/>
    </source>
</evidence>
<dbReference type="OrthoDB" id="1666796at2759"/>
<dbReference type="EMBL" id="OC855859">
    <property type="protein sequence ID" value="CAD7622787.1"/>
    <property type="molecule type" value="Genomic_DNA"/>
</dbReference>
<evidence type="ECO:0000256" key="6">
    <source>
        <dbReference type="ARBA" id="ARBA00023136"/>
    </source>
</evidence>
<evidence type="ECO:0000256" key="1">
    <source>
        <dbReference type="ARBA" id="ARBA00004141"/>
    </source>
</evidence>
<dbReference type="InterPro" id="IPR004240">
    <property type="entry name" value="EMP70"/>
</dbReference>
<protein>
    <recommendedName>
        <fullName evidence="7">Transmembrane 9 superfamily member</fullName>
    </recommendedName>
</protein>
<keyword evidence="5" id="KW-1133">Transmembrane helix</keyword>
<dbReference type="PANTHER" id="PTHR10766:SF41">
    <property type="entry name" value="TRANSMEMBRANE 9 SUPERFAMILY MEMBER 3"/>
    <property type="match status" value="1"/>
</dbReference>
<dbReference type="Proteomes" id="UP000759131">
    <property type="component" value="Unassembled WGS sequence"/>
</dbReference>
<sequence length="287" mass="33502">MVVNNTSQPMTTSLSQPLIRYIKYIMMNDKSHPQFLWLLILCLIRETLSDHNSHTYKDNDEVLSWMSTVGPRYNKYRAYGVSHYLKSRAESRLGVKLEFSVNNYQTYCAIELNAEKVRAFKEALNNHYWYEMFVDDLPVWGSVGQTDAKHDGYYLWTHKKLDIGYNGNHIVDANLTSQVLVRLEPNKRIDFSYEVNWHKSDITFESRLDKYKRSASVQHRINWLVIFSFRCRVTMAGTTVQLYNTSHFIPVPQTTYCRHLSGQGLIGTTDDNTSYENLSNLQGIVQK</sequence>
<evidence type="ECO:0000313" key="8">
    <source>
        <dbReference type="EMBL" id="CAD7622787.1"/>
    </source>
</evidence>
<proteinExistence type="inferred from homology"/>
<dbReference type="AlphaFoldDB" id="A0A7R9KGP4"/>
<comment type="similarity">
    <text evidence="2 7">Belongs to the nonaspanin (TM9SF) (TC 9.A.2) family.</text>
</comment>
<keyword evidence="3" id="KW-0812">Transmembrane</keyword>
<evidence type="ECO:0000256" key="3">
    <source>
        <dbReference type="ARBA" id="ARBA00022692"/>
    </source>
</evidence>
<organism evidence="8">
    <name type="scientific">Medioppia subpectinata</name>
    <dbReference type="NCBI Taxonomy" id="1979941"/>
    <lineage>
        <taxon>Eukaryota</taxon>
        <taxon>Metazoa</taxon>
        <taxon>Ecdysozoa</taxon>
        <taxon>Arthropoda</taxon>
        <taxon>Chelicerata</taxon>
        <taxon>Arachnida</taxon>
        <taxon>Acari</taxon>
        <taxon>Acariformes</taxon>
        <taxon>Sarcoptiformes</taxon>
        <taxon>Oribatida</taxon>
        <taxon>Brachypylina</taxon>
        <taxon>Oppioidea</taxon>
        <taxon>Oppiidae</taxon>
        <taxon>Medioppia</taxon>
    </lineage>
</organism>
<keyword evidence="4" id="KW-0732">Signal</keyword>
<evidence type="ECO:0000256" key="7">
    <source>
        <dbReference type="RuleBase" id="RU363079"/>
    </source>
</evidence>
<dbReference type="PANTHER" id="PTHR10766">
    <property type="entry name" value="TRANSMEMBRANE 9 SUPERFAMILY PROTEIN"/>
    <property type="match status" value="1"/>
</dbReference>
<keyword evidence="6" id="KW-0472">Membrane</keyword>
<dbReference type="GO" id="GO:0072657">
    <property type="term" value="P:protein localization to membrane"/>
    <property type="evidence" value="ECO:0007669"/>
    <property type="project" value="TreeGrafter"/>
</dbReference>
<name>A0A7R9KGP4_9ACAR</name>
<evidence type="ECO:0000313" key="9">
    <source>
        <dbReference type="Proteomes" id="UP000759131"/>
    </source>
</evidence>
<dbReference type="Pfam" id="PF02990">
    <property type="entry name" value="EMP70"/>
    <property type="match status" value="1"/>
</dbReference>